<organism evidence="1 2">
    <name type="scientific">Fusarium oxysporum</name>
    <name type="common">Fusarium vascular wilt</name>
    <dbReference type="NCBI Taxonomy" id="5507"/>
    <lineage>
        <taxon>Eukaryota</taxon>
        <taxon>Fungi</taxon>
        <taxon>Dikarya</taxon>
        <taxon>Ascomycota</taxon>
        <taxon>Pezizomycotina</taxon>
        <taxon>Sordariomycetes</taxon>
        <taxon>Hypocreomycetidae</taxon>
        <taxon>Hypocreales</taxon>
        <taxon>Nectriaceae</taxon>
        <taxon>Fusarium</taxon>
        <taxon>Fusarium oxysporum species complex</taxon>
    </lineage>
</organism>
<name>A0A2H3TUE3_FUSOX</name>
<dbReference type="EMBL" id="FMJY01000010">
    <property type="protein sequence ID" value="SCO92207.1"/>
    <property type="molecule type" value="Genomic_DNA"/>
</dbReference>
<sequence length="145" mass="17016">MWKDAFLNGFPAWKKAGNTNTPKVELYSKLGLVTDPSDMVNCETVLNGYKALRFRIFKCHTQFQVIGVWQYLNNDKVLEKLANVHIGVADFLDEFEKLYRIQYPKTGPIGLSDIHWRSFISRHFDNMVAFTQEWTKLRLQELQKN</sequence>
<dbReference type="Proteomes" id="UP000219369">
    <property type="component" value="Unassembled WGS sequence"/>
</dbReference>
<gene>
    <name evidence="1" type="ORF">FRV6_16335</name>
</gene>
<proteinExistence type="predicted"/>
<evidence type="ECO:0000313" key="1">
    <source>
        <dbReference type="EMBL" id="SCO92207.1"/>
    </source>
</evidence>
<reference evidence="2" key="1">
    <citation type="submission" date="2016-09" db="EMBL/GenBank/DDBJ databases">
        <authorList>
            <person name="Guldener U."/>
        </authorList>
    </citation>
    <scope>NUCLEOTIDE SEQUENCE [LARGE SCALE GENOMIC DNA]</scope>
    <source>
        <strain evidence="2">V64-1</strain>
    </source>
</reference>
<dbReference type="AlphaFoldDB" id="A0A2H3TUE3"/>
<dbReference type="VEuPathDB" id="FungiDB:FOC4_g10004062"/>
<protein>
    <submittedName>
        <fullName evidence="1">Uncharacterized protein</fullName>
    </submittedName>
</protein>
<evidence type="ECO:0000313" key="2">
    <source>
        <dbReference type="Proteomes" id="UP000219369"/>
    </source>
</evidence>
<accession>A0A2H3TUE3</accession>
<dbReference type="OrthoDB" id="3437405at2759"/>